<dbReference type="Proteomes" id="UP000654075">
    <property type="component" value="Unassembled WGS sequence"/>
</dbReference>
<comment type="caution">
    <text evidence="2">The sequence shown here is derived from an EMBL/GenBank/DDBJ whole genome shotgun (WGS) entry which is preliminary data.</text>
</comment>
<dbReference type="PANTHER" id="PTHR37471">
    <property type="entry name" value="UNNAMED PRODUCT"/>
    <property type="match status" value="1"/>
</dbReference>
<evidence type="ECO:0000313" key="2">
    <source>
        <dbReference type="EMBL" id="CAE8634131.1"/>
    </source>
</evidence>
<gene>
    <name evidence="2" type="ORF">PGLA1383_LOCUS49803</name>
    <name evidence="3" type="ORF">PGLA2088_LOCUS14154</name>
</gene>
<organism evidence="2 4">
    <name type="scientific">Polarella glacialis</name>
    <name type="common">Dinoflagellate</name>
    <dbReference type="NCBI Taxonomy" id="89957"/>
    <lineage>
        <taxon>Eukaryota</taxon>
        <taxon>Sar</taxon>
        <taxon>Alveolata</taxon>
        <taxon>Dinophyceae</taxon>
        <taxon>Suessiales</taxon>
        <taxon>Suessiaceae</taxon>
        <taxon>Polarella</taxon>
    </lineage>
</organism>
<protein>
    <recommendedName>
        <fullName evidence="1">AB hydrolase-1 domain-containing protein</fullName>
    </recommendedName>
</protein>
<dbReference type="InterPro" id="IPR000073">
    <property type="entry name" value="AB_hydrolase_1"/>
</dbReference>
<evidence type="ECO:0000313" key="3">
    <source>
        <dbReference type="EMBL" id="CAE8660473.1"/>
    </source>
</evidence>
<dbReference type="EMBL" id="CAJNNV010030916">
    <property type="protein sequence ID" value="CAE8634131.1"/>
    <property type="molecule type" value="Genomic_DNA"/>
</dbReference>
<dbReference type="Pfam" id="PF00561">
    <property type="entry name" value="Abhydrolase_1"/>
    <property type="match status" value="1"/>
</dbReference>
<dbReference type="Proteomes" id="UP000626109">
    <property type="component" value="Unassembled WGS sequence"/>
</dbReference>
<dbReference type="AlphaFoldDB" id="A0A813H919"/>
<evidence type="ECO:0000259" key="1">
    <source>
        <dbReference type="Pfam" id="PF00561"/>
    </source>
</evidence>
<proteinExistence type="predicted"/>
<dbReference type="OrthoDB" id="6431331at2759"/>
<dbReference type="PANTHER" id="PTHR37471:SF1">
    <property type="entry name" value="AB HYDROLASE-1 DOMAIN-CONTAINING PROTEIN"/>
    <property type="match status" value="1"/>
</dbReference>
<accession>A0A813H919</accession>
<keyword evidence="4" id="KW-1185">Reference proteome</keyword>
<evidence type="ECO:0000313" key="4">
    <source>
        <dbReference type="Proteomes" id="UP000654075"/>
    </source>
</evidence>
<dbReference type="InterPro" id="IPR029058">
    <property type="entry name" value="AB_hydrolase_fold"/>
</dbReference>
<dbReference type="SUPFAM" id="SSF53474">
    <property type="entry name" value="alpha/beta-Hydrolases"/>
    <property type="match status" value="1"/>
</dbReference>
<feature type="non-terminal residue" evidence="2">
    <location>
        <position position="274"/>
    </location>
</feature>
<name>A0A813H919_POLGL</name>
<sequence length="274" mass="30567">MPMLGFGYHRDGPGGVSFFHRPPPPAPPGELVLGGTAVKREPALPVVFIHGLGVGITPYLRFLRRLAKVRECFVIELPEISQNGTEKVLSPAAMASALAGILQAAGHQKACFIAHSYGTCVLSWVVRHRRDIVAKAVLLDPVGFLLAQPDVAYNFLYRPARNPFTMFVAHFVRWELFSAHVLMRNFYWYHNVLWAEDLPEDTTVVLASKDDIIDAHAVRCYLEERQRGHGDAAAGTSDRNRRESPCLKLLWLEGFFHAGILLSRSAQTQVMDLL</sequence>
<reference evidence="2" key="1">
    <citation type="submission" date="2021-02" db="EMBL/GenBank/DDBJ databases">
        <authorList>
            <person name="Dougan E. K."/>
            <person name="Rhodes N."/>
            <person name="Thang M."/>
            <person name="Chan C."/>
        </authorList>
    </citation>
    <scope>NUCLEOTIDE SEQUENCE</scope>
</reference>
<feature type="domain" description="AB hydrolase-1" evidence="1">
    <location>
        <begin position="45"/>
        <end position="185"/>
    </location>
</feature>
<dbReference type="EMBL" id="CAJNNW010017206">
    <property type="protein sequence ID" value="CAE8660473.1"/>
    <property type="molecule type" value="Genomic_DNA"/>
</dbReference>
<dbReference type="Gene3D" id="3.40.50.1820">
    <property type="entry name" value="alpha/beta hydrolase"/>
    <property type="match status" value="1"/>
</dbReference>
<dbReference type="OMA" id="CANFLYK"/>